<feature type="domain" description="Kringle" evidence="5">
    <location>
        <begin position="372"/>
        <end position="403"/>
    </location>
</feature>
<comment type="caution">
    <text evidence="7">The sequence shown here is derived from an EMBL/GenBank/DDBJ whole genome shotgun (WGS) entry which is preliminary data.</text>
</comment>
<dbReference type="InterPro" id="IPR000436">
    <property type="entry name" value="Sushi_SCR_CCP_dom"/>
</dbReference>
<keyword evidence="4" id="KW-0768">Sushi</keyword>
<keyword evidence="8" id="KW-1185">Reference proteome</keyword>
<feature type="disulfide bond" evidence="3">
    <location>
        <begin position="375"/>
        <end position="398"/>
    </location>
</feature>
<dbReference type="InterPro" id="IPR035976">
    <property type="entry name" value="Sushi/SCR/CCP_sf"/>
</dbReference>
<feature type="domain" description="Sushi" evidence="6">
    <location>
        <begin position="475"/>
        <end position="539"/>
    </location>
</feature>
<dbReference type="Pfam" id="PF00084">
    <property type="entry name" value="Sushi"/>
    <property type="match status" value="1"/>
</dbReference>
<evidence type="ECO:0000259" key="6">
    <source>
        <dbReference type="PROSITE" id="PS50923"/>
    </source>
</evidence>
<organism evidence="7 8">
    <name type="scientific">Pomacea canaliculata</name>
    <name type="common">Golden apple snail</name>
    <dbReference type="NCBI Taxonomy" id="400727"/>
    <lineage>
        <taxon>Eukaryota</taxon>
        <taxon>Metazoa</taxon>
        <taxon>Spiralia</taxon>
        <taxon>Lophotrochozoa</taxon>
        <taxon>Mollusca</taxon>
        <taxon>Gastropoda</taxon>
        <taxon>Caenogastropoda</taxon>
        <taxon>Architaenioglossa</taxon>
        <taxon>Ampullarioidea</taxon>
        <taxon>Ampullariidae</taxon>
        <taxon>Pomacea</taxon>
    </lineage>
</organism>
<gene>
    <name evidence="7" type="ORF">C0Q70_03291</name>
</gene>
<comment type="caution">
    <text evidence="3">Lacks conserved residue(s) required for the propagation of feature annotation.</text>
</comment>
<dbReference type="Proteomes" id="UP000245119">
    <property type="component" value="Linkage Group LG2"/>
</dbReference>
<name>A0A2T7PSA9_POMCA</name>
<keyword evidence="1 3" id="KW-0420">Kringle</keyword>
<dbReference type="SMART" id="SM00032">
    <property type="entry name" value="CCP"/>
    <property type="match status" value="2"/>
</dbReference>
<dbReference type="CDD" id="cd00033">
    <property type="entry name" value="CCP"/>
    <property type="match status" value="1"/>
</dbReference>
<dbReference type="SUPFAM" id="SSF57440">
    <property type="entry name" value="Kringle-like"/>
    <property type="match status" value="1"/>
</dbReference>
<dbReference type="EMBL" id="PZQS01000002">
    <property type="protein sequence ID" value="PVD36312.1"/>
    <property type="molecule type" value="Genomic_DNA"/>
</dbReference>
<dbReference type="InterPro" id="IPR038178">
    <property type="entry name" value="Kringle_sf"/>
</dbReference>
<sequence length="551" mass="59994">MYEIKLFLKITTENLSGGAQNADHITLLVAVAVESQYEYSFLHPPETSQCQDPQPVPNAYRHFNQNGDVIYSCYYGYQMTSGSSQLACKTISTTTRLVQICTLVCGTPASYVDQTVNYTDNTGDSLARYACKSDYSSSNNTFARETEAFSESLPKAVDEDESTCEPLTRDPGDWTIDVDLQNASAVDIYRIVMNIQDVSPGDAKRLSLCHVEIFGRPFSVVVKHLIFKQTTQTSLLESVTTSGTSDDKPYLHDDNSSTCVSLQSGTNTFVVTLDYDVEVHYVTVTTSGGTVTNVTTVTSPQGSVKTCVPVSSYLPQTFVMSCALYLGVSNSVRQRHFNSAASATASAAANICEIRVLGANYTNKDNSLQEAQNYCRNPVTYAEVRPWCYISATETGYCPVITCATVLTVYEEPEAQKMTLSVCLPSNSTNSVSLMDVADPLRRPCSTQGTTRPVRLCVRDTEIAAVRIWCAVNVSTCSSPPAIPRLMIVNETIANSSYMVGDVVTYTCAKGFYVQGGLANSTCGFDFQFRMNSSLICSGTCAATTRLSNPI</sequence>
<dbReference type="InterPro" id="IPR000001">
    <property type="entry name" value="Kringle"/>
</dbReference>
<dbReference type="PROSITE" id="PS50070">
    <property type="entry name" value="KRINGLE_2"/>
    <property type="match status" value="1"/>
</dbReference>
<dbReference type="AlphaFoldDB" id="A0A2T7PSA9"/>
<reference evidence="7 8" key="1">
    <citation type="submission" date="2018-04" db="EMBL/GenBank/DDBJ databases">
        <title>The genome of golden apple snail Pomacea canaliculata provides insight into stress tolerance and invasive adaptation.</title>
        <authorList>
            <person name="Liu C."/>
            <person name="Liu B."/>
            <person name="Ren Y."/>
            <person name="Zhang Y."/>
            <person name="Wang H."/>
            <person name="Li S."/>
            <person name="Jiang F."/>
            <person name="Yin L."/>
            <person name="Zhang G."/>
            <person name="Qian W."/>
            <person name="Fan W."/>
        </authorList>
    </citation>
    <scope>NUCLEOTIDE SEQUENCE [LARGE SCALE GENOMIC DNA]</scope>
    <source>
        <strain evidence="7">SZHN2017</strain>
        <tissue evidence="7">Muscle</tissue>
    </source>
</reference>
<evidence type="ECO:0000313" key="7">
    <source>
        <dbReference type="EMBL" id="PVD36312.1"/>
    </source>
</evidence>
<evidence type="ECO:0000259" key="5">
    <source>
        <dbReference type="PROSITE" id="PS50070"/>
    </source>
</evidence>
<dbReference type="InterPro" id="IPR013806">
    <property type="entry name" value="Kringle-like"/>
</dbReference>
<evidence type="ECO:0000256" key="2">
    <source>
        <dbReference type="ARBA" id="ARBA00023157"/>
    </source>
</evidence>
<evidence type="ECO:0000256" key="3">
    <source>
        <dbReference type="PROSITE-ProRule" id="PRU00121"/>
    </source>
</evidence>
<accession>A0A2T7PSA9</accession>
<dbReference type="SUPFAM" id="SSF57535">
    <property type="entry name" value="Complement control module/SCR domain"/>
    <property type="match status" value="2"/>
</dbReference>
<feature type="domain" description="Sushi" evidence="6">
    <location>
        <begin position="48"/>
        <end position="103"/>
    </location>
</feature>
<evidence type="ECO:0000256" key="1">
    <source>
        <dbReference type="ARBA" id="ARBA00022572"/>
    </source>
</evidence>
<dbReference type="Gene3D" id="2.40.20.10">
    <property type="entry name" value="Plasminogen Kringle 4"/>
    <property type="match status" value="1"/>
</dbReference>
<keyword evidence="2 3" id="KW-1015">Disulfide bond</keyword>
<proteinExistence type="predicted"/>
<evidence type="ECO:0000313" key="8">
    <source>
        <dbReference type="Proteomes" id="UP000245119"/>
    </source>
</evidence>
<evidence type="ECO:0008006" key="9">
    <source>
        <dbReference type="Google" id="ProtNLM"/>
    </source>
</evidence>
<dbReference type="PROSITE" id="PS50923">
    <property type="entry name" value="SUSHI"/>
    <property type="match status" value="2"/>
</dbReference>
<evidence type="ECO:0000256" key="4">
    <source>
        <dbReference type="PROSITE-ProRule" id="PRU00302"/>
    </source>
</evidence>
<dbReference type="Gene3D" id="2.10.70.10">
    <property type="entry name" value="Complement Module, domain 1"/>
    <property type="match status" value="1"/>
</dbReference>
<protein>
    <recommendedName>
        <fullName evidence="9">Sushi domain-containing protein</fullName>
    </recommendedName>
</protein>